<organism evidence="2 3">
    <name type="scientific">Cylindrobasidium torrendii FP15055 ss-10</name>
    <dbReference type="NCBI Taxonomy" id="1314674"/>
    <lineage>
        <taxon>Eukaryota</taxon>
        <taxon>Fungi</taxon>
        <taxon>Dikarya</taxon>
        <taxon>Basidiomycota</taxon>
        <taxon>Agaricomycotina</taxon>
        <taxon>Agaricomycetes</taxon>
        <taxon>Agaricomycetidae</taxon>
        <taxon>Agaricales</taxon>
        <taxon>Marasmiineae</taxon>
        <taxon>Physalacriaceae</taxon>
        <taxon>Cylindrobasidium</taxon>
    </lineage>
</organism>
<feature type="region of interest" description="Disordered" evidence="1">
    <location>
        <begin position="346"/>
        <end position="370"/>
    </location>
</feature>
<protein>
    <submittedName>
        <fullName evidence="2">Uncharacterized protein</fullName>
    </submittedName>
</protein>
<keyword evidence="3" id="KW-1185">Reference proteome</keyword>
<dbReference type="AlphaFoldDB" id="A0A0D7B3J4"/>
<name>A0A0D7B3J4_9AGAR</name>
<sequence>MYQQNSHISNGICVQVHVVSSPDDFPEEIRSLTQGLRETDGVDTDPSLSRALKAAQSCSARARRLMRERETSANIEPEATTHAVGLTPGYILEQCITELEIRFQCEYSRAICPCWIGDSSSRLLRSYGTVTSAFSVPILLSTSSNTFTDDDLAGYGLTPSARERVPDPLLQGHFLCTSNGNDNIPFPVLFVALGDEIYDLLASAVLYRRTMGIHTPCLAFMHNPLNCQLRAVWAWCTSDDKTHLCPTVHVVHAPWPNTLSQELGVFDMQDTESAAALGRYLWTISSDLYKDILTVQKSANETHLMLWDNPQTYWRVDQNAYFHSRPSHTESIDQWLRDVQSSSHTLSSSPSIWPTQEPEDLTVETPPEPHNKNLAQASSALEDWKLSHPNIVFADFSQWSESGINKNSAPSPAALRPEVAISTGLRVQKWPFPAPEFPEAEDTPEPLKIALKYLRCFLPPGGNLPPIAMDQFDVPTLPREIILGDDGDMDTPCTLKTCQDIDAFLVFRAAAQVENWVRGCLGLVPVVPLDPAMTTYLTENISTFMKVCELCKMANASPEGNEALYGECFDLLLGACGDVTGVYKR</sequence>
<dbReference type="OrthoDB" id="2919059at2759"/>
<proteinExistence type="predicted"/>
<dbReference type="Proteomes" id="UP000054007">
    <property type="component" value="Unassembled WGS sequence"/>
</dbReference>
<dbReference type="STRING" id="1314674.A0A0D7B3J4"/>
<accession>A0A0D7B3J4</accession>
<evidence type="ECO:0000256" key="1">
    <source>
        <dbReference type="SAM" id="MobiDB-lite"/>
    </source>
</evidence>
<gene>
    <name evidence="2" type="ORF">CYLTODRAFT_113261</name>
</gene>
<evidence type="ECO:0000313" key="2">
    <source>
        <dbReference type="EMBL" id="KIY64106.1"/>
    </source>
</evidence>
<reference evidence="2 3" key="1">
    <citation type="journal article" date="2015" name="Fungal Genet. Biol.">
        <title>Evolution of novel wood decay mechanisms in Agaricales revealed by the genome sequences of Fistulina hepatica and Cylindrobasidium torrendii.</title>
        <authorList>
            <person name="Floudas D."/>
            <person name="Held B.W."/>
            <person name="Riley R."/>
            <person name="Nagy L.G."/>
            <person name="Koehler G."/>
            <person name="Ransdell A.S."/>
            <person name="Younus H."/>
            <person name="Chow J."/>
            <person name="Chiniquy J."/>
            <person name="Lipzen A."/>
            <person name="Tritt A."/>
            <person name="Sun H."/>
            <person name="Haridas S."/>
            <person name="LaButti K."/>
            <person name="Ohm R.A."/>
            <person name="Kues U."/>
            <person name="Blanchette R.A."/>
            <person name="Grigoriev I.V."/>
            <person name="Minto R.E."/>
            <person name="Hibbett D.S."/>
        </authorList>
    </citation>
    <scope>NUCLEOTIDE SEQUENCE [LARGE SCALE GENOMIC DNA]</scope>
    <source>
        <strain evidence="2 3">FP15055 ss-10</strain>
    </source>
</reference>
<dbReference type="EMBL" id="KN880653">
    <property type="protein sequence ID" value="KIY64106.1"/>
    <property type="molecule type" value="Genomic_DNA"/>
</dbReference>
<evidence type="ECO:0000313" key="3">
    <source>
        <dbReference type="Proteomes" id="UP000054007"/>
    </source>
</evidence>